<evidence type="ECO:0000259" key="1">
    <source>
        <dbReference type="Pfam" id="PF05699"/>
    </source>
</evidence>
<dbReference type="OrthoDB" id="1715602at2759"/>
<dbReference type="GO" id="GO:0046983">
    <property type="term" value="F:protein dimerization activity"/>
    <property type="evidence" value="ECO:0007669"/>
    <property type="project" value="InterPro"/>
</dbReference>
<dbReference type="EMBL" id="KN838586">
    <property type="protein sequence ID" value="KIK02910.1"/>
    <property type="molecule type" value="Genomic_DNA"/>
</dbReference>
<dbReference type="Proteomes" id="UP000054477">
    <property type="component" value="Unassembled WGS sequence"/>
</dbReference>
<reference evidence="2 3" key="1">
    <citation type="submission" date="2014-04" db="EMBL/GenBank/DDBJ databases">
        <authorList>
            <consortium name="DOE Joint Genome Institute"/>
            <person name="Kuo A."/>
            <person name="Kohler A."/>
            <person name="Nagy L.G."/>
            <person name="Floudas D."/>
            <person name="Copeland A."/>
            <person name="Barry K.W."/>
            <person name="Cichocki N."/>
            <person name="Veneault-Fourrey C."/>
            <person name="LaButti K."/>
            <person name="Lindquist E.A."/>
            <person name="Lipzen A."/>
            <person name="Lundell T."/>
            <person name="Morin E."/>
            <person name="Murat C."/>
            <person name="Sun H."/>
            <person name="Tunlid A."/>
            <person name="Henrissat B."/>
            <person name="Grigoriev I.V."/>
            <person name="Hibbett D.S."/>
            <person name="Martin F."/>
            <person name="Nordberg H.P."/>
            <person name="Cantor M.N."/>
            <person name="Hua S.X."/>
        </authorList>
    </citation>
    <scope>NUCLEOTIDE SEQUENCE [LARGE SCALE GENOMIC DNA]</scope>
    <source>
        <strain evidence="2 3">LaAM-08-1</strain>
    </source>
</reference>
<accession>A0A0C9WUK7</accession>
<feature type="non-terminal residue" evidence="2">
    <location>
        <position position="1"/>
    </location>
</feature>
<gene>
    <name evidence="2" type="ORF">K443DRAFT_96107</name>
</gene>
<feature type="domain" description="HAT C-terminal dimerisation" evidence="1">
    <location>
        <begin position="1"/>
        <end position="53"/>
    </location>
</feature>
<dbReference type="AlphaFoldDB" id="A0A0C9WUK7"/>
<evidence type="ECO:0000313" key="3">
    <source>
        <dbReference type="Proteomes" id="UP000054477"/>
    </source>
</evidence>
<reference evidence="3" key="2">
    <citation type="submission" date="2015-01" db="EMBL/GenBank/DDBJ databases">
        <title>Evolutionary Origins and Diversification of the Mycorrhizal Mutualists.</title>
        <authorList>
            <consortium name="DOE Joint Genome Institute"/>
            <consortium name="Mycorrhizal Genomics Consortium"/>
            <person name="Kohler A."/>
            <person name="Kuo A."/>
            <person name="Nagy L.G."/>
            <person name="Floudas D."/>
            <person name="Copeland A."/>
            <person name="Barry K.W."/>
            <person name="Cichocki N."/>
            <person name="Veneault-Fourrey C."/>
            <person name="LaButti K."/>
            <person name="Lindquist E.A."/>
            <person name="Lipzen A."/>
            <person name="Lundell T."/>
            <person name="Morin E."/>
            <person name="Murat C."/>
            <person name="Riley R."/>
            <person name="Ohm R."/>
            <person name="Sun H."/>
            <person name="Tunlid A."/>
            <person name="Henrissat B."/>
            <person name="Grigoriev I.V."/>
            <person name="Hibbett D.S."/>
            <person name="Martin F."/>
        </authorList>
    </citation>
    <scope>NUCLEOTIDE SEQUENCE [LARGE SCALE GENOMIC DNA]</scope>
    <source>
        <strain evidence="3">LaAM-08-1</strain>
    </source>
</reference>
<evidence type="ECO:0000313" key="2">
    <source>
        <dbReference type="EMBL" id="KIK02910.1"/>
    </source>
</evidence>
<dbReference type="Pfam" id="PF05699">
    <property type="entry name" value="Dimer_Tnp_hAT"/>
    <property type="match status" value="1"/>
</dbReference>
<keyword evidence="3" id="KW-1185">Reference proteome</keyword>
<dbReference type="SUPFAM" id="SSF53098">
    <property type="entry name" value="Ribonuclease H-like"/>
    <property type="match status" value="1"/>
</dbReference>
<dbReference type="HOGENOM" id="CLU_009123_11_0_1"/>
<proteinExistence type="predicted"/>
<protein>
    <recommendedName>
        <fullName evidence="1">HAT C-terminal dimerisation domain-containing protein</fullName>
    </recommendedName>
</protein>
<sequence>YPCLHRMALDYLSIPATSVDVERTFSQGRLLLSHICNRLCVQSTQALLCLRIWSKMGYVKDKDVKAAAVLPEVGSDEEEVLSDDWDAI</sequence>
<name>A0A0C9WUK7_9AGAR</name>
<dbReference type="InterPro" id="IPR012337">
    <property type="entry name" value="RNaseH-like_sf"/>
</dbReference>
<organism evidence="2 3">
    <name type="scientific">Laccaria amethystina LaAM-08-1</name>
    <dbReference type="NCBI Taxonomy" id="1095629"/>
    <lineage>
        <taxon>Eukaryota</taxon>
        <taxon>Fungi</taxon>
        <taxon>Dikarya</taxon>
        <taxon>Basidiomycota</taxon>
        <taxon>Agaricomycotina</taxon>
        <taxon>Agaricomycetes</taxon>
        <taxon>Agaricomycetidae</taxon>
        <taxon>Agaricales</taxon>
        <taxon>Agaricineae</taxon>
        <taxon>Hydnangiaceae</taxon>
        <taxon>Laccaria</taxon>
    </lineage>
</organism>
<dbReference type="InterPro" id="IPR008906">
    <property type="entry name" value="HATC_C_dom"/>
</dbReference>